<evidence type="ECO:0000313" key="3">
    <source>
        <dbReference type="Proteomes" id="UP001143474"/>
    </source>
</evidence>
<organism evidence="2 3">
    <name type="scientific">Streptosporangium carneum</name>
    <dbReference type="NCBI Taxonomy" id="47481"/>
    <lineage>
        <taxon>Bacteria</taxon>
        <taxon>Bacillati</taxon>
        <taxon>Actinomycetota</taxon>
        <taxon>Actinomycetes</taxon>
        <taxon>Streptosporangiales</taxon>
        <taxon>Streptosporangiaceae</taxon>
        <taxon>Streptosporangium</taxon>
    </lineage>
</organism>
<dbReference type="Proteomes" id="UP001143474">
    <property type="component" value="Unassembled WGS sequence"/>
</dbReference>
<reference evidence="2" key="2">
    <citation type="submission" date="2023-01" db="EMBL/GenBank/DDBJ databases">
        <authorList>
            <person name="Sun Q."/>
            <person name="Evtushenko L."/>
        </authorList>
    </citation>
    <scope>NUCLEOTIDE SEQUENCE</scope>
    <source>
        <strain evidence="2">VKM Ac-2007</strain>
    </source>
</reference>
<accession>A0A9W6MGZ6</accession>
<proteinExistence type="predicted"/>
<comment type="caution">
    <text evidence="2">The sequence shown here is derived from an EMBL/GenBank/DDBJ whole genome shotgun (WGS) entry which is preliminary data.</text>
</comment>
<evidence type="ECO:0000256" key="1">
    <source>
        <dbReference type="SAM" id="MobiDB-lite"/>
    </source>
</evidence>
<keyword evidence="3" id="KW-1185">Reference proteome</keyword>
<reference evidence="2" key="1">
    <citation type="journal article" date="2014" name="Int. J. Syst. Evol. Microbiol.">
        <title>Complete genome sequence of Corynebacterium casei LMG S-19264T (=DSM 44701T), isolated from a smear-ripened cheese.</title>
        <authorList>
            <consortium name="US DOE Joint Genome Institute (JGI-PGF)"/>
            <person name="Walter F."/>
            <person name="Albersmeier A."/>
            <person name="Kalinowski J."/>
            <person name="Ruckert C."/>
        </authorList>
    </citation>
    <scope>NUCLEOTIDE SEQUENCE</scope>
    <source>
        <strain evidence="2">VKM Ac-2007</strain>
    </source>
</reference>
<evidence type="ECO:0000313" key="2">
    <source>
        <dbReference type="EMBL" id="GLK13766.1"/>
    </source>
</evidence>
<gene>
    <name evidence="2" type="ORF">GCM10017600_71770</name>
</gene>
<dbReference type="EMBL" id="BSEV01000025">
    <property type="protein sequence ID" value="GLK13766.1"/>
    <property type="molecule type" value="Genomic_DNA"/>
</dbReference>
<feature type="compositionally biased region" description="Low complexity" evidence="1">
    <location>
        <begin position="47"/>
        <end position="63"/>
    </location>
</feature>
<sequence>MGRSSVGMPEGGASVGVLVGAPGAVVEAAGLGEVADEPPPVEHADRTATNAAPTTATGTARATEPALDVGVRPVAKLDVEPGTAFWRNDGTRVTFIHLLTGGNHSTGRGVAVNHHKILAADAYWSA</sequence>
<feature type="region of interest" description="Disordered" evidence="1">
    <location>
        <begin position="32"/>
        <end position="64"/>
    </location>
</feature>
<dbReference type="AlphaFoldDB" id="A0A9W6MGZ6"/>
<name>A0A9W6MGZ6_9ACTN</name>
<dbReference type="RefSeq" id="WP_271222036.1">
    <property type="nucleotide sequence ID" value="NZ_BAAAVD010000083.1"/>
</dbReference>
<protein>
    <submittedName>
        <fullName evidence="2">Uncharacterized protein</fullName>
    </submittedName>
</protein>